<comment type="function">
    <text evidence="2">Adenine glycosylase active on G-A mispairs. MutY also corrects error-prone DNA synthesis past GO lesions which are due to the oxidatively damaged form of guanine: 7,8-dihydro-8-oxoguanine (8-oxo-dGTP).</text>
</comment>
<dbReference type="Gene3D" id="1.10.340.30">
    <property type="entry name" value="Hypothetical protein, domain 2"/>
    <property type="match status" value="1"/>
</dbReference>
<dbReference type="Pfam" id="PF00730">
    <property type="entry name" value="HhH-GPD"/>
    <property type="match status" value="1"/>
</dbReference>
<dbReference type="InterPro" id="IPR015797">
    <property type="entry name" value="NUDIX_hydrolase-like_dom_sf"/>
</dbReference>
<dbReference type="SUPFAM" id="SSF48150">
    <property type="entry name" value="DNA-glycosylase"/>
    <property type="match status" value="1"/>
</dbReference>
<evidence type="ECO:0000256" key="10">
    <source>
        <dbReference type="ARBA" id="ARBA00023004"/>
    </source>
</evidence>
<dbReference type="InterPro" id="IPR044298">
    <property type="entry name" value="MIG/MutY"/>
</dbReference>
<evidence type="ECO:0000313" key="17">
    <source>
        <dbReference type="Proteomes" id="UP000636010"/>
    </source>
</evidence>
<feature type="domain" description="HhH-GPD" evidence="15">
    <location>
        <begin position="21"/>
        <end position="172"/>
    </location>
</feature>
<evidence type="ECO:0000256" key="2">
    <source>
        <dbReference type="ARBA" id="ARBA00002933"/>
    </source>
</evidence>
<keyword evidence="11" id="KW-0411">Iron-sulfur</keyword>
<evidence type="ECO:0000256" key="11">
    <source>
        <dbReference type="ARBA" id="ARBA00023014"/>
    </source>
</evidence>
<dbReference type="Proteomes" id="UP000636010">
    <property type="component" value="Unassembled WGS sequence"/>
</dbReference>
<dbReference type="PANTHER" id="PTHR42944:SF1">
    <property type="entry name" value="ADENINE DNA GLYCOSYLASE"/>
    <property type="match status" value="1"/>
</dbReference>
<evidence type="ECO:0000256" key="8">
    <source>
        <dbReference type="ARBA" id="ARBA00022763"/>
    </source>
</evidence>
<dbReference type="InterPro" id="IPR023170">
    <property type="entry name" value="HhH_base_excis_C"/>
</dbReference>
<keyword evidence="10 14" id="KW-0408">Iron</keyword>
<gene>
    <name evidence="16" type="primary">mutY</name>
    <name evidence="16" type="ORF">GCM10011506_27400</name>
</gene>
<evidence type="ECO:0000256" key="7">
    <source>
        <dbReference type="ARBA" id="ARBA00022723"/>
    </source>
</evidence>
<evidence type="ECO:0000256" key="12">
    <source>
        <dbReference type="ARBA" id="ARBA00023204"/>
    </source>
</evidence>
<name>A0ABQ1MKZ9_9BACT</name>
<dbReference type="CDD" id="cd03431">
    <property type="entry name" value="NUDIX_DNA_Glycosylase_C-MutY"/>
    <property type="match status" value="1"/>
</dbReference>
<dbReference type="CDD" id="cd00056">
    <property type="entry name" value="ENDO3c"/>
    <property type="match status" value="1"/>
</dbReference>
<evidence type="ECO:0000256" key="14">
    <source>
        <dbReference type="RuleBase" id="RU365096"/>
    </source>
</evidence>
<proteinExistence type="inferred from homology"/>
<sequence>MRQLPWRNTNDPYKIWLSEIILQQTRVAQGLPYYQNFIEKYPDVKALASAPEEEVLRMWQGLGYYSRARNLHACAKEVVEKYDGFFPEDYISLQTLKGIGKYTAAAIASFAFKEAVPAVDGNVFRVLARYFAIEENIADTKNFAIFFNTALEIIPKDQPDLFNQAMMELGATICTPGNPACLVCPVSVGCTAREKGTQKKLPVKEKKVKVRQRFFYYLMWEKDDKIAMKKRGPQDIWQGLFDFDLIESKTALNNNVVEETILAEVPDAEVLSISAPVKHVLTHQRIEAVFIGLKNPSSVYLKERELSYFKKEQIEELPKPILIDKYLKGRIN</sequence>
<evidence type="ECO:0000256" key="3">
    <source>
        <dbReference type="ARBA" id="ARBA00008343"/>
    </source>
</evidence>
<dbReference type="Pfam" id="PF14815">
    <property type="entry name" value="NUDIX_4"/>
    <property type="match status" value="1"/>
</dbReference>
<comment type="cofactor">
    <cofactor evidence="14">
        <name>[4Fe-4S] cluster</name>
        <dbReference type="ChEBI" id="CHEBI:49883"/>
    </cofactor>
    <text evidence="14">Binds 1 [4Fe-4S] cluster.</text>
</comment>
<dbReference type="EC" id="3.2.2.31" evidence="4 14"/>
<dbReference type="SUPFAM" id="SSF55811">
    <property type="entry name" value="Nudix"/>
    <property type="match status" value="1"/>
</dbReference>
<reference evidence="17" key="1">
    <citation type="journal article" date="2019" name="Int. J. Syst. Evol. Microbiol.">
        <title>The Global Catalogue of Microorganisms (GCM) 10K type strain sequencing project: providing services to taxonomists for standard genome sequencing and annotation.</title>
        <authorList>
            <consortium name="The Broad Institute Genomics Platform"/>
            <consortium name="The Broad Institute Genome Sequencing Center for Infectious Disease"/>
            <person name="Wu L."/>
            <person name="Ma J."/>
        </authorList>
    </citation>
    <scope>NUCLEOTIDE SEQUENCE [LARGE SCALE GENOMIC DNA]</scope>
    <source>
        <strain evidence="17">CGMCC 1.10832</strain>
    </source>
</reference>
<keyword evidence="6" id="KW-0004">4Fe-4S</keyword>
<comment type="similarity">
    <text evidence="3 14">Belongs to the Nth/MutY family.</text>
</comment>
<dbReference type="NCBIfam" id="TIGR01084">
    <property type="entry name" value="mutY"/>
    <property type="match status" value="1"/>
</dbReference>
<evidence type="ECO:0000256" key="13">
    <source>
        <dbReference type="ARBA" id="ARBA00023295"/>
    </source>
</evidence>
<keyword evidence="12" id="KW-0234">DNA repair</keyword>
<evidence type="ECO:0000256" key="1">
    <source>
        <dbReference type="ARBA" id="ARBA00000843"/>
    </source>
</evidence>
<evidence type="ECO:0000256" key="6">
    <source>
        <dbReference type="ARBA" id="ARBA00022485"/>
    </source>
</evidence>
<dbReference type="EMBL" id="BMEC01000008">
    <property type="protein sequence ID" value="GGC40342.1"/>
    <property type="molecule type" value="Genomic_DNA"/>
</dbReference>
<evidence type="ECO:0000259" key="15">
    <source>
        <dbReference type="SMART" id="SM00478"/>
    </source>
</evidence>
<dbReference type="PROSITE" id="PS00764">
    <property type="entry name" value="ENDONUCLEASE_III_1"/>
    <property type="match status" value="1"/>
</dbReference>
<dbReference type="InterPro" id="IPR004035">
    <property type="entry name" value="Endouclease-III_FeS-bd_BS"/>
</dbReference>
<dbReference type="PANTHER" id="PTHR42944">
    <property type="entry name" value="ADENINE DNA GLYCOSYLASE"/>
    <property type="match status" value="1"/>
</dbReference>
<dbReference type="Gene3D" id="1.10.1670.10">
    <property type="entry name" value="Helix-hairpin-Helix base-excision DNA repair enzymes (C-terminal)"/>
    <property type="match status" value="1"/>
</dbReference>
<keyword evidence="8 14" id="KW-0227">DNA damage</keyword>
<keyword evidence="7" id="KW-0479">Metal-binding</keyword>
<dbReference type="InterPro" id="IPR011257">
    <property type="entry name" value="DNA_glycosylase"/>
</dbReference>
<organism evidence="16 17">
    <name type="scientific">Marivirga lumbricoides</name>
    <dbReference type="NCBI Taxonomy" id="1046115"/>
    <lineage>
        <taxon>Bacteria</taxon>
        <taxon>Pseudomonadati</taxon>
        <taxon>Bacteroidota</taxon>
        <taxon>Cytophagia</taxon>
        <taxon>Cytophagales</taxon>
        <taxon>Marivirgaceae</taxon>
        <taxon>Marivirga</taxon>
    </lineage>
</organism>
<evidence type="ECO:0000313" key="16">
    <source>
        <dbReference type="EMBL" id="GGC40342.1"/>
    </source>
</evidence>
<comment type="catalytic activity">
    <reaction evidence="1 14">
        <text>Hydrolyzes free adenine bases from 7,8-dihydro-8-oxoguanine:adenine mismatched double-stranded DNA, leaving an apurinic site.</text>
        <dbReference type="EC" id="3.2.2.31"/>
    </reaction>
</comment>
<dbReference type="InterPro" id="IPR029119">
    <property type="entry name" value="MutY_C"/>
</dbReference>
<dbReference type="InterPro" id="IPR003265">
    <property type="entry name" value="HhH-GPD_domain"/>
</dbReference>
<evidence type="ECO:0000256" key="9">
    <source>
        <dbReference type="ARBA" id="ARBA00022801"/>
    </source>
</evidence>
<keyword evidence="17" id="KW-1185">Reference proteome</keyword>
<evidence type="ECO:0000256" key="4">
    <source>
        <dbReference type="ARBA" id="ARBA00012045"/>
    </source>
</evidence>
<comment type="caution">
    <text evidence="16">The sequence shown here is derived from an EMBL/GenBank/DDBJ whole genome shotgun (WGS) entry which is preliminary data.</text>
</comment>
<accession>A0ABQ1MKZ9</accession>
<dbReference type="InterPro" id="IPR005760">
    <property type="entry name" value="A/G_AdeGlyc_MutY"/>
</dbReference>
<protein>
    <recommendedName>
        <fullName evidence="5 14">Adenine DNA glycosylase</fullName>
        <ecNumber evidence="4 14">3.2.2.31</ecNumber>
    </recommendedName>
</protein>
<keyword evidence="9" id="KW-0378">Hydrolase</keyword>
<dbReference type="SMART" id="SM00478">
    <property type="entry name" value="ENDO3c"/>
    <property type="match status" value="1"/>
</dbReference>
<keyword evidence="13 14" id="KW-0326">Glycosidase</keyword>
<evidence type="ECO:0000256" key="5">
    <source>
        <dbReference type="ARBA" id="ARBA00022023"/>
    </source>
</evidence>